<comment type="caution">
    <text evidence="1">The sequence shown here is derived from an EMBL/GenBank/DDBJ whole genome shotgun (WGS) entry which is preliminary data.</text>
</comment>
<accession>A0ACA9SEL8</accession>
<gene>
    <name evidence="1" type="ORF">RPERSI_LOCUS29797</name>
</gene>
<evidence type="ECO:0000313" key="1">
    <source>
        <dbReference type="EMBL" id="CAG8836079.1"/>
    </source>
</evidence>
<feature type="non-terminal residue" evidence="1">
    <location>
        <position position="1"/>
    </location>
</feature>
<organism evidence="1 2">
    <name type="scientific">Racocetra persica</name>
    <dbReference type="NCBI Taxonomy" id="160502"/>
    <lineage>
        <taxon>Eukaryota</taxon>
        <taxon>Fungi</taxon>
        <taxon>Fungi incertae sedis</taxon>
        <taxon>Mucoromycota</taxon>
        <taxon>Glomeromycotina</taxon>
        <taxon>Glomeromycetes</taxon>
        <taxon>Diversisporales</taxon>
        <taxon>Gigasporaceae</taxon>
        <taxon>Racocetra</taxon>
    </lineage>
</organism>
<reference evidence="1" key="1">
    <citation type="submission" date="2021-06" db="EMBL/GenBank/DDBJ databases">
        <authorList>
            <person name="Kallberg Y."/>
            <person name="Tangrot J."/>
            <person name="Rosling A."/>
        </authorList>
    </citation>
    <scope>NUCLEOTIDE SEQUENCE</scope>
    <source>
        <strain evidence="1">MA461A</strain>
    </source>
</reference>
<name>A0ACA9SEL8_9GLOM</name>
<proteinExistence type="predicted"/>
<protein>
    <submittedName>
        <fullName evidence="1">28177_t:CDS:1</fullName>
    </submittedName>
</protein>
<keyword evidence="2" id="KW-1185">Reference proteome</keyword>
<sequence>DNRDFSVYIKLHIGDTVIIKEEGDESYTVIRTIFIHKYNDGLVYAFV</sequence>
<evidence type="ECO:0000313" key="2">
    <source>
        <dbReference type="Proteomes" id="UP000789920"/>
    </source>
</evidence>
<dbReference type="Proteomes" id="UP000789920">
    <property type="component" value="Unassembled WGS sequence"/>
</dbReference>
<dbReference type="EMBL" id="CAJVQC010113614">
    <property type="protein sequence ID" value="CAG8836079.1"/>
    <property type="molecule type" value="Genomic_DNA"/>
</dbReference>